<accession>A0A2R6P630</accession>
<evidence type="ECO:0000256" key="1">
    <source>
        <dbReference type="SAM" id="MobiDB-lite"/>
    </source>
</evidence>
<dbReference type="OrthoDB" id="3267487at2759"/>
<gene>
    <name evidence="2" type="ORF">PHLCEN_2v5332</name>
</gene>
<feature type="compositionally biased region" description="Polar residues" evidence="1">
    <location>
        <begin position="98"/>
        <end position="113"/>
    </location>
</feature>
<dbReference type="EMBL" id="MLYV02000523">
    <property type="protein sequence ID" value="PSR85856.1"/>
    <property type="molecule type" value="Genomic_DNA"/>
</dbReference>
<keyword evidence="3" id="KW-1185">Reference proteome</keyword>
<dbReference type="AlphaFoldDB" id="A0A2R6P630"/>
<evidence type="ECO:0000313" key="2">
    <source>
        <dbReference type="EMBL" id="PSR85856.1"/>
    </source>
</evidence>
<evidence type="ECO:0000313" key="3">
    <source>
        <dbReference type="Proteomes" id="UP000186601"/>
    </source>
</evidence>
<feature type="region of interest" description="Disordered" evidence="1">
    <location>
        <begin position="47"/>
        <end position="118"/>
    </location>
</feature>
<feature type="compositionally biased region" description="Polar residues" evidence="1">
    <location>
        <begin position="49"/>
        <end position="73"/>
    </location>
</feature>
<organism evidence="2 3">
    <name type="scientific">Hermanssonia centrifuga</name>
    <dbReference type="NCBI Taxonomy" id="98765"/>
    <lineage>
        <taxon>Eukaryota</taxon>
        <taxon>Fungi</taxon>
        <taxon>Dikarya</taxon>
        <taxon>Basidiomycota</taxon>
        <taxon>Agaricomycotina</taxon>
        <taxon>Agaricomycetes</taxon>
        <taxon>Polyporales</taxon>
        <taxon>Meruliaceae</taxon>
        <taxon>Hermanssonia</taxon>
    </lineage>
</organism>
<name>A0A2R6P630_9APHY</name>
<dbReference type="Proteomes" id="UP000186601">
    <property type="component" value="Unassembled WGS sequence"/>
</dbReference>
<proteinExistence type="predicted"/>
<dbReference type="STRING" id="98765.A0A2R6P630"/>
<sequence>MSLDDREDKAVSVVNKEGISENGQIRRGWWDYVPEHSLSDTQLRHISPRTRTTSDHSGITQYTGSKLQNTRSYPQGEVPVLVPHRKPSLPEGRPIRQPSRTSTVTFSSSNSRDTPGGGVRLTVPRRNQTYPTIPPSPSAVSRLSKYMPRLQLFRQVLKNEVRKANYKNLFDVTDDY</sequence>
<reference evidence="2 3" key="1">
    <citation type="submission" date="2018-02" db="EMBL/GenBank/DDBJ databases">
        <title>Genome sequence of the basidiomycete white-rot fungus Phlebia centrifuga.</title>
        <authorList>
            <person name="Granchi Z."/>
            <person name="Peng M."/>
            <person name="de Vries R.P."/>
            <person name="Hilden K."/>
            <person name="Makela M.R."/>
            <person name="Grigoriev I."/>
            <person name="Riley R."/>
        </authorList>
    </citation>
    <scope>NUCLEOTIDE SEQUENCE [LARGE SCALE GENOMIC DNA]</scope>
    <source>
        <strain evidence="2 3">FBCC195</strain>
    </source>
</reference>
<protein>
    <submittedName>
        <fullName evidence="2">Uncharacterized protein</fullName>
    </submittedName>
</protein>
<comment type="caution">
    <text evidence="2">The sequence shown here is derived from an EMBL/GenBank/DDBJ whole genome shotgun (WGS) entry which is preliminary data.</text>
</comment>